<dbReference type="NCBIfam" id="NF035944">
    <property type="entry name" value="PEPxxWA-CTERM"/>
    <property type="match status" value="1"/>
</dbReference>
<feature type="chain" id="PRO_5026060105" evidence="1">
    <location>
        <begin position="27"/>
        <end position="194"/>
    </location>
</feature>
<evidence type="ECO:0000259" key="2">
    <source>
        <dbReference type="Pfam" id="PF07589"/>
    </source>
</evidence>
<evidence type="ECO:0000256" key="1">
    <source>
        <dbReference type="SAM" id="SignalP"/>
    </source>
</evidence>
<dbReference type="Pfam" id="PF07589">
    <property type="entry name" value="PEP-CTERM"/>
    <property type="match status" value="1"/>
</dbReference>
<protein>
    <submittedName>
        <fullName evidence="3">PEPxxWA-CTERM sorting domain-containing protein</fullName>
    </submittedName>
</protein>
<evidence type="ECO:0000313" key="3">
    <source>
        <dbReference type="EMBL" id="MVO79231.1"/>
    </source>
</evidence>
<dbReference type="EMBL" id="WQMS01000016">
    <property type="protein sequence ID" value="MVO79231.1"/>
    <property type="molecule type" value="Genomic_DNA"/>
</dbReference>
<dbReference type="RefSeq" id="WP_157028144.1">
    <property type="nucleotide sequence ID" value="NZ_WQMS01000016.1"/>
</dbReference>
<feature type="signal peptide" evidence="1">
    <location>
        <begin position="1"/>
        <end position="26"/>
    </location>
</feature>
<name>A0A6I4J8T8_9SPHN</name>
<comment type="caution">
    <text evidence="3">The sequence shown here is derived from an EMBL/GenBank/DDBJ whole genome shotgun (WGS) entry which is preliminary data.</text>
</comment>
<dbReference type="InterPro" id="IPR013424">
    <property type="entry name" value="Ice-binding_C"/>
</dbReference>
<dbReference type="NCBIfam" id="TIGR02595">
    <property type="entry name" value="PEP_CTERM"/>
    <property type="match status" value="1"/>
</dbReference>
<dbReference type="Proteomes" id="UP000441389">
    <property type="component" value="Unassembled WGS sequence"/>
</dbReference>
<reference evidence="3 4" key="1">
    <citation type="submission" date="2019-12" db="EMBL/GenBank/DDBJ databases">
        <authorList>
            <person name="Huq M.A."/>
        </authorList>
    </citation>
    <scope>NUCLEOTIDE SEQUENCE [LARGE SCALE GENOMIC DNA]</scope>
    <source>
        <strain evidence="3 4">MAH-20</strain>
    </source>
</reference>
<evidence type="ECO:0000313" key="4">
    <source>
        <dbReference type="Proteomes" id="UP000441389"/>
    </source>
</evidence>
<gene>
    <name evidence="3" type="ORF">GON01_14965</name>
</gene>
<sequence length="194" mass="20595">MTRKRGFIAAILASAALAGAATSADAKISASIVIPDSEVIINFNNTGLDWVYAGPIAPNEFGPGNIEPASYRAAEGWRTATVSEWALRPEWTDFVRPGFAAPSPSCGFTDHSSYRFTSEYWSDYAHVDLCDAAAGRFTDGVNGPVAGVPETIYVRTSAGVIAVPEPATWAMMLGGFGLLGSAARRRRRAVVTYA</sequence>
<keyword evidence="4" id="KW-1185">Reference proteome</keyword>
<organism evidence="3 4">
    <name type="scientific">Sphingomonas horti</name>
    <dbReference type="NCBI Taxonomy" id="2682842"/>
    <lineage>
        <taxon>Bacteria</taxon>
        <taxon>Pseudomonadati</taxon>
        <taxon>Pseudomonadota</taxon>
        <taxon>Alphaproteobacteria</taxon>
        <taxon>Sphingomonadales</taxon>
        <taxon>Sphingomonadaceae</taxon>
        <taxon>Sphingomonas</taxon>
    </lineage>
</organism>
<keyword evidence="1" id="KW-0732">Signal</keyword>
<accession>A0A6I4J8T8</accession>
<feature type="domain" description="Ice-binding protein C-terminal" evidence="2">
    <location>
        <begin position="162"/>
        <end position="187"/>
    </location>
</feature>
<dbReference type="AlphaFoldDB" id="A0A6I4J8T8"/>
<proteinExistence type="predicted"/>